<evidence type="ECO:0000259" key="1">
    <source>
        <dbReference type="Pfam" id="PF02698"/>
    </source>
</evidence>
<reference evidence="2 3" key="1">
    <citation type="submission" date="2011-12" db="EMBL/GenBank/DDBJ databases">
        <title>Whole genome shotgun sequence of Gordonia effusa NBRC 100432.</title>
        <authorList>
            <person name="Yoshida I."/>
            <person name="Takarada H."/>
            <person name="Hosoyama A."/>
            <person name="Tsuchikane K."/>
            <person name="Katsumata H."/>
            <person name="Yamazaki S."/>
            <person name="Fujita N."/>
        </authorList>
    </citation>
    <scope>NUCLEOTIDE SEQUENCE [LARGE SCALE GENOMIC DNA]</scope>
    <source>
        <strain evidence="2 3">NBRC 100432</strain>
    </source>
</reference>
<dbReference type="eggNOG" id="COG2949">
    <property type="taxonomic scope" value="Bacteria"/>
</dbReference>
<gene>
    <name evidence="2" type="ORF">GOEFS_113_00030</name>
</gene>
<dbReference type="PANTHER" id="PTHR30336">
    <property type="entry name" value="INNER MEMBRANE PROTEIN, PROBABLE PERMEASE"/>
    <property type="match status" value="1"/>
</dbReference>
<keyword evidence="3" id="KW-1185">Reference proteome</keyword>
<proteinExistence type="predicted"/>
<dbReference type="AlphaFoldDB" id="H0R5J6"/>
<dbReference type="CDD" id="cd06259">
    <property type="entry name" value="YdcF-like"/>
    <property type="match status" value="1"/>
</dbReference>
<sequence length="190" mass="20350">MTLFIGVELALTIALTWVVASSNGRIYRTDQLVSAPRTALVLGSLVSDGVPGDYVRGRLDTTVELWNRGAIRRIILSGNGSDGAGNEPRVMRDYLAARGVPGATIIDDPAGYDTATSCRRARAVYQAHAVLVVTQDFHVDRAVALCRAAHVDATGVRARCDCPTWTLVRNHARELVLANPRALLSALASS</sequence>
<dbReference type="InterPro" id="IPR003848">
    <property type="entry name" value="DUF218"/>
</dbReference>
<dbReference type="PANTHER" id="PTHR30336:SF20">
    <property type="entry name" value="DUF218 DOMAIN-CONTAINING PROTEIN"/>
    <property type="match status" value="1"/>
</dbReference>
<dbReference type="Pfam" id="PF02698">
    <property type="entry name" value="DUF218"/>
    <property type="match status" value="1"/>
</dbReference>
<dbReference type="EMBL" id="BAEH01000113">
    <property type="protein sequence ID" value="GAB20347.1"/>
    <property type="molecule type" value="Genomic_DNA"/>
</dbReference>
<feature type="domain" description="DUF218" evidence="1">
    <location>
        <begin position="39"/>
        <end position="156"/>
    </location>
</feature>
<accession>H0R5J6</accession>
<protein>
    <recommendedName>
        <fullName evidence="1">DUF218 domain-containing protein</fullName>
    </recommendedName>
</protein>
<evidence type="ECO:0000313" key="3">
    <source>
        <dbReference type="Proteomes" id="UP000035034"/>
    </source>
</evidence>
<dbReference type="GO" id="GO:0005886">
    <property type="term" value="C:plasma membrane"/>
    <property type="evidence" value="ECO:0007669"/>
    <property type="project" value="TreeGrafter"/>
</dbReference>
<dbReference type="InterPro" id="IPR051599">
    <property type="entry name" value="Cell_Envelope_Assoc"/>
</dbReference>
<name>H0R5J6_9ACTN</name>
<organism evidence="2 3">
    <name type="scientific">Gordonia effusa NBRC 100432</name>
    <dbReference type="NCBI Taxonomy" id="1077974"/>
    <lineage>
        <taxon>Bacteria</taxon>
        <taxon>Bacillati</taxon>
        <taxon>Actinomycetota</taxon>
        <taxon>Actinomycetes</taxon>
        <taxon>Mycobacteriales</taxon>
        <taxon>Gordoniaceae</taxon>
        <taxon>Gordonia</taxon>
    </lineage>
</organism>
<dbReference type="Proteomes" id="UP000035034">
    <property type="component" value="Unassembled WGS sequence"/>
</dbReference>
<comment type="caution">
    <text evidence="2">The sequence shown here is derived from an EMBL/GenBank/DDBJ whole genome shotgun (WGS) entry which is preliminary data.</text>
</comment>
<evidence type="ECO:0000313" key="2">
    <source>
        <dbReference type="EMBL" id="GAB20347.1"/>
    </source>
</evidence>